<dbReference type="EMBL" id="JBHGPK010000001">
    <property type="protein sequence ID" value="MFC2248774.1"/>
    <property type="molecule type" value="Genomic_DNA"/>
</dbReference>
<evidence type="ECO:0000313" key="2">
    <source>
        <dbReference type="Proteomes" id="UP001595190"/>
    </source>
</evidence>
<accession>A0ABV6Z9K2</accession>
<sequence length="178" mass="19327">MSTYPKSQVNISLDGRVYAGLQKLAKTAGMTTTGYATQLFSAAYAARHKPTGDHELDEAIARMSRPAAEPTPDSTSANVIAQLQAKITELRGKLTELATKPVTGQQPPAPADEALKAEIRSLSDRLVEAASHKRQLDTARDEIERLRTELEHRPVAAIPDTVLGRFLLAWNAELRTAA</sequence>
<organism evidence="1 2">
    <name type="scientific">Labrys neptuniae</name>
    <dbReference type="NCBI Taxonomy" id="376174"/>
    <lineage>
        <taxon>Bacteria</taxon>
        <taxon>Pseudomonadati</taxon>
        <taxon>Pseudomonadota</taxon>
        <taxon>Alphaproteobacteria</taxon>
        <taxon>Hyphomicrobiales</taxon>
        <taxon>Xanthobacteraceae</taxon>
        <taxon>Labrys</taxon>
    </lineage>
</organism>
<name>A0ABV6Z9K2_9HYPH</name>
<evidence type="ECO:0008006" key="3">
    <source>
        <dbReference type="Google" id="ProtNLM"/>
    </source>
</evidence>
<gene>
    <name evidence="1" type="ORF">ACETRX_04035</name>
</gene>
<proteinExistence type="predicted"/>
<dbReference type="Gene3D" id="1.20.5.1700">
    <property type="match status" value="1"/>
</dbReference>
<comment type="caution">
    <text evidence="1">The sequence shown here is derived from an EMBL/GenBank/DDBJ whole genome shotgun (WGS) entry which is preliminary data.</text>
</comment>
<evidence type="ECO:0000313" key="1">
    <source>
        <dbReference type="EMBL" id="MFC2248774.1"/>
    </source>
</evidence>
<dbReference type="RefSeq" id="WP_394308716.1">
    <property type="nucleotide sequence ID" value="NZ_JBHGPK010000001.1"/>
</dbReference>
<protein>
    <recommendedName>
        <fullName evidence="3">DNA-binding protein</fullName>
    </recommendedName>
</protein>
<dbReference type="Proteomes" id="UP001595190">
    <property type="component" value="Unassembled WGS sequence"/>
</dbReference>
<reference evidence="1 2" key="1">
    <citation type="submission" date="2024-09" db="EMBL/GenBank/DDBJ databases">
        <title>Description of Labrys sedimenti sp. nov., isolated from a diclofenac-degrading enrichment culture, and genome-based reclassification of Labrys portucalensis as a later heterotypic synonym of Labrys neptuniae.</title>
        <authorList>
            <person name="Tancsics A."/>
            <person name="Csepanyi A."/>
        </authorList>
    </citation>
    <scope>NUCLEOTIDE SEQUENCE [LARGE SCALE GENOMIC DNA]</scope>
    <source>
        <strain evidence="1 2">LMG 23412</strain>
    </source>
</reference>